<dbReference type="Pfam" id="PF03720">
    <property type="entry name" value="UDPG_MGDP_dh_C"/>
    <property type="match status" value="1"/>
</dbReference>
<dbReference type="EC" id="1.1.1.22" evidence="4"/>
<dbReference type="GO" id="GO:0003979">
    <property type="term" value="F:UDP-glucose 6-dehydrogenase activity"/>
    <property type="evidence" value="ECO:0007669"/>
    <property type="project" value="UniProtKB-EC"/>
</dbReference>
<keyword evidence="5" id="KW-0479">Metal-binding</keyword>
<dbReference type="SMART" id="SM00984">
    <property type="entry name" value="UDPG_MGDP_dh_C"/>
    <property type="match status" value="1"/>
</dbReference>
<feature type="compositionally biased region" description="Polar residues" evidence="9">
    <location>
        <begin position="320"/>
        <end position="341"/>
    </location>
</feature>
<dbReference type="AlphaFoldDB" id="A0A9W8JQ38"/>
<feature type="domain" description="UDP-glucose/GDP-mannose dehydrogenase C-terminal" evidence="10">
    <location>
        <begin position="90"/>
        <end position="206"/>
    </location>
</feature>
<dbReference type="GO" id="GO:0046872">
    <property type="term" value="F:metal ion binding"/>
    <property type="evidence" value="ECO:0007669"/>
    <property type="project" value="UniProtKB-KW"/>
</dbReference>
<reference evidence="11" key="1">
    <citation type="submission" date="2022-07" db="EMBL/GenBank/DDBJ databases">
        <title>Genome Sequence of Agrocybe chaxingu.</title>
        <authorList>
            <person name="Buettner E."/>
        </authorList>
    </citation>
    <scope>NUCLEOTIDE SEQUENCE</scope>
    <source>
        <strain evidence="11">MP-N11</strain>
    </source>
</reference>
<comment type="caution">
    <text evidence="11">The sequence shown here is derived from an EMBL/GenBank/DDBJ whole genome shotgun (WGS) entry which is preliminary data.</text>
</comment>
<organism evidence="11 12">
    <name type="scientific">Agrocybe chaxingu</name>
    <dbReference type="NCBI Taxonomy" id="84603"/>
    <lineage>
        <taxon>Eukaryota</taxon>
        <taxon>Fungi</taxon>
        <taxon>Dikarya</taxon>
        <taxon>Basidiomycota</taxon>
        <taxon>Agaricomycotina</taxon>
        <taxon>Agaricomycetes</taxon>
        <taxon>Agaricomycetidae</taxon>
        <taxon>Agaricales</taxon>
        <taxon>Agaricineae</taxon>
        <taxon>Strophariaceae</taxon>
        <taxon>Agrocybe</taxon>
    </lineage>
</organism>
<dbReference type="InterPro" id="IPR038492">
    <property type="entry name" value="GBBH-like_N_sf"/>
</dbReference>
<dbReference type="CDD" id="cd00250">
    <property type="entry name" value="CAS_like"/>
    <property type="match status" value="1"/>
</dbReference>
<dbReference type="InterPro" id="IPR014027">
    <property type="entry name" value="UDP-Glc/GDP-Man_DH_C"/>
</dbReference>
<evidence type="ECO:0000313" key="11">
    <source>
        <dbReference type="EMBL" id="KAJ3493323.1"/>
    </source>
</evidence>
<sequence length="754" mass="84706">MLAQRISSVNALSAICERRERTSMRASVGFGGSCFQKDILNLVYLSESLHLPEVAAYWRQVVEMNEYQKRRFSKRVVDTLFNTITGKRIAVLGFAFKADTGDTRESAAITLIKDFQSEKAFVNIYDPQVESEQIWMDLQEASPLIPLETIKKQVSICSSALEACKNAEAVVIATEWKEFKDIDWEAVYAGMNKPAFVFDGRLLVDAERLRKIGFRVTTIGRPSATLEDLAENRYISIPSAWNFKKLDEPRGSRRHPPPHYPAHPRLPRTRRQISFFCRRFARYTSSSAVNVEDALDTVISNAVDPALSGSEHNRERQRSDAATASDPPSNSRSGPGTTLTQGPDALTVHALNDTAFPYVWLRDACQSPESVHPSTKQKLTKTVDVDEAIRPGGEAGVLLVAKENGNEFDGIEIAWTDGHRSTYSKEFLETYASKAALQKFHHDDALKRRAWIRDDVLDISTTPDLFVQYKDLDTPEGKLRAITQLVGDGLVFVKGVPTEGTVEGDRTGPGECELKTLAEKFGEIRETFYGKVWDVVSRRDSKNIAYTDLDLGLHQDLLYFENPPRYQILHCLRNRVAGGTSIFVDSLRAAACTRRKYPAEFDLLAKTPVAFHYINDGHHLHQTHPTIQTGPSQSLISTPPGAKPKKRIASINYSPPFQAPLPLDTPKEFYGALKKFVKYLEDKEARLEYTLEEGDAVIFDNRRVLHARTAFKDRCGHGNVKHDDAAPRRWLKGCYIEGDAVMDKLRVLRTKLGA</sequence>
<comment type="cofactor">
    <cofactor evidence="1">
        <name>Fe(2+)</name>
        <dbReference type="ChEBI" id="CHEBI:29033"/>
    </cofactor>
</comment>
<dbReference type="InterPro" id="IPR028356">
    <property type="entry name" value="UDPglc_DH_euk"/>
</dbReference>
<dbReference type="GO" id="GO:0051287">
    <property type="term" value="F:NAD binding"/>
    <property type="evidence" value="ECO:0007669"/>
    <property type="project" value="InterPro"/>
</dbReference>
<dbReference type="InterPro" id="IPR008927">
    <property type="entry name" value="6-PGluconate_DH-like_C_sf"/>
</dbReference>
<protein>
    <recommendedName>
        <fullName evidence="4">UDP-glucose 6-dehydrogenase</fullName>
        <ecNumber evidence="4">1.1.1.22</ecNumber>
    </recommendedName>
</protein>
<dbReference type="Gene3D" id="3.60.130.10">
    <property type="entry name" value="Clavaminate synthase-like"/>
    <property type="match status" value="1"/>
</dbReference>
<dbReference type="InterPro" id="IPR036220">
    <property type="entry name" value="UDP-Glc/GDP-Man_DH_C_sf"/>
</dbReference>
<dbReference type="Pfam" id="PF02668">
    <property type="entry name" value="TauD"/>
    <property type="match status" value="1"/>
</dbReference>
<dbReference type="Gene3D" id="3.40.50.720">
    <property type="entry name" value="NAD(P)-binding Rossmann-like Domain"/>
    <property type="match status" value="1"/>
</dbReference>
<dbReference type="GO" id="GO:0005634">
    <property type="term" value="C:nucleus"/>
    <property type="evidence" value="ECO:0007669"/>
    <property type="project" value="TreeGrafter"/>
</dbReference>
<evidence type="ECO:0000256" key="8">
    <source>
        <dbReference type="ARBA" id="ARBA00047473"/>
    </source>
</evidence>
<dbReference type="OrthoDB" id="406634at2759"/>
<accession>A0A9W8JQ38</accession>
<dbReference type="PANTHER" id="PTHR11374">
    <property type="entry name" value="UDP-GLUCOSE DEHYDROGENASE/UDP-MANNAC DEHYDROGENASE"/>
    <property type="match status" value="1"/>
</dbReference>
<dbReference type="SUPFAM" id="SSF48179">
    <property type="entry name" value="6-phosphogluconate dehydrogenase C-terminal domain-like"/>
    <property type="match status" value="1"/>
</dbReference>
<dbReference type="InterPro" id="IPR003819">
    <property type="entry name" value="TauD/TfdA-like"/>
</dbReference>
<evidence type="ECO:0000256" key="6">
    <source>
        <dbReference type="ARBA" id="ARBA00023002"/>
    </source>
</evidence>
<evidence type="ECO:0000256" key="1">
    <source>
        <dbReference type="ARBA" id="ARBA00001954"/>
    </source>
</evidence>
<evidence type="ECO:0000256" key="2">
    <source>
        <dbReference type="ARBA" id="ARBA00004701"/>
    </source>
</evidence>
<evidence type="ECO:0000256" key="9">
    <source>
        <dbReference type="SAM" id="MobiDB-lite"/>
    </source>
</evidence>
<keyword evidence="6" id="KW-0560">Oxidoreductase</keyword>
<evidence type="ECO:0000256" key="3">
    <source>
        <dbReference type="ARBA" id="ARBA00008654"/>
    </source>
</evidence>
<dbReference type="GO" id="GO:0006024">
    <property type="term" value="P:glycosaminoglycan biosynthetic process"/>
    <property type="evidence" value="ECO:0007669"/>
    <property type="project" value="TreeGrafter"/>
</dbReference>
<evidence type="ECO:0000256" key="7">
    <source>
        <dbReference type="ARBA" id="ARBA00023004"/>
    </source>
</evidence>
<dbReference type="PANTHER" id="PTHR11374:SF3">
    <property type="entry name" value="UDP-GLUCOSE 6-DEHYDROGENASE"/>
    <property type="match status" value="1"/>
</dbReference>
<dbReference type="InterPro" id="IPR042098">
    <property type="entry name" value="TauD-like_sf"/>
</dbReference>
<dbReference type="SUPFAM" id="SSF51197">
    <property type="entry name" value="Clavaminate synthase-like"/>
    <property type="match status" value="1"/>
</dbReference>
<feature type="region of interest" description="Disordered" evidence="9">
    <location>
        <begin position="306"/>
        <end position="343"/>
    </location>
</feature>
<comment type="catalytic activity">
    <reaction evidence="8">
        <text>UDP-alpha-D-glucose + 2 NAD(+) + H2O = UDP-alpha-D-glucuronate + 2 NADH + 3 H(+)</text>
        <dbReference type="Rhea" id="RHEA:23596"/>
        <dbReference type="ChEBI" id="CHEBI:15377"/>
        <dbReference type="ChEBI" id="CHEBI:15378"/>
        <dbReference type="ChEBI" id="CHEBI:57540"/>
        <dbReference type="ChEBI" id="CHEBI:57945"/>
        <dbReference type="ChEBI" id="CHEBI:58052"/>
        <dbReference type="ChEBI" id="CHEBI:58885"/>
        <dbReference type="EC" id="1.1.1.22"/>
    </reaction>
</comment>
<dbReference type="SUPFAM" id="SSF52413">
    <property type="entry name" value="UDP-glucose/GDP-mannose dehydrogenase C-terminal domain"/>
    <property type="match status" value="1"/>
</dbReference>
<dbReference type="EMBL" id="JANKHO010002294">
    <property type="protein sequence ID" value="KAJ3493323.1"/>
    <property type="molecule type" value="Genomic_DNA"/>
</dbReference>
<proteinExistence type="inferred from homology"/>
<evidence type="ECO:0000313" key="12">
    <source>
        <dbReference type="Proteomes" id="UP001148786"/>
    </source>
</evidence>
<dbReference type="InterPro" id="IPR010376">
    <property type="entry name" value="GBBH-like_N"/>
</dbReference>
<name>A0A9W8JQ38_9AGAR</name>
<keyword evidence="12" id="KW-1185">Reference proteome</keyword>
<gene>
    <name evidence="11" type="ORF">NLJ89_g11046</name>
</gene>
<dbReference type="FunFam" id="3.40.50.720:FF:000193">
    <property type="entry name" value="UDP-glucose 6-dehydrogenase"/>
    <property type="match status" value="1"/>
</dbReference>
<dbReference type="Pfam" id="PF00984">
    <property type="entry name" value="UDPG_MGDP_dh"/>
    <property type="match status" value="1"/>
</dbReference>
<dbReference type="Pfam" id="PF06155">
    <property type="entry name" value="GBBH-like_N"/>
    <property type="match status" value="1"/>
</dbReference>
<comment type="pathway">
    <text evidence="2">Nucleotide-sugar biosynthesis; UDP-alpha-D-glucuronate biosynthesis; UDP-alpha-D-glucuronate from UDP-alpha-D-glucose: step 1/1.</text>
</comment>
<keyword evidence="7" id="KW-0408">Iron</keyword>
<comment type="similarity">
    <text evidence="3">Belongs to the gamma-BBH/TMLD family.</text>
</comment>
<dbReference type="InterPro" id="IPR014026">
    <property type="entry name" value="UDP-Glc/GDP-Man_DH_dimer"/>
</dbReference>
<dbReference type="Proteomes" id="UP001148786">
    <property type="component" value="Unassembled WGS sequence"/>
</dbReference>
<evidence type="ECO:0000256" key="5">
    <source>
        <dbReference type="ARBA" id="ARBA00022723"/>
    </source>
</evidence>
<dbReference type="Gene3D" id="3.30.2020.30">
    <property type="match status" value="1"/>
</dbReference>
<dbReference type="GO" id="GO:0016706">
    <property type="term" value="F:2-oxoglutarate-dependent dioxygenase activity"/>
    <property type="evidence" value="ECO:0007669"/>
    <property type="project" value="UniProtKB-ARBA"/>
</dbReference>
<evidence type="ECO:0000256" key="4">
    <source>
        <dbReference type="ARBA" id="ARBA00012954"/>
    </source>
</evidence>
<evidence type="ECO:0000259" key="10">
    <source>
        <dbReference type="SMART" id="SM00984"/>
    </source>
</evidence>